<dbReference type="Gene3D" id="3.30.70.1290">
    <property type="entry name" value="Transposase IS200-like"/>
    <property type="match status" value="1"/>
</dbReference>
<dbReference type="GO" id="GO:0043565">
    <property type="term" value="F:sequence-specific DNA binding"/>
    <property type="evidence" value="ECO:0007669"/>
    <property type="project" value="TreeGrafter"/>
</dbReference>
<evidence type="ECO:0000259" key="1">
    <source>
        <dbReference type="SMART" id="SM01321"/>
    </source>
</evidence>
<name>A0A8H2QRE1_9FIRM</name>
<protein>
    <submittedName>
        <fullName evidence="2">Transposase and inactivated derivatives</fullName>
    </submittedName>
</protein>
<comment type="caution">
    <text evidence="2">The sequence shown here is derived from an EMBL/GenBank/DDBJ whole genome shotgun (WGS) entry which is preliminary data.</text>
</comment>
<gene>
    <name evidence="2" type="ORF">NCTC13150_00264</name>
</gene>
<dbReference type="AlphaFoldDB" id="A0A8H2QRE1"/>
<evidence type="ECO:0000313" key="2">
    <source>
        <dbReference type="EMBL" id="VFB15761.1"/>
    </source>
</evidence>
<dbReference type="RefSeq" id="WP_131748180.1">
    <property type="nucleotide sequence ID" value="NZ_CAACYI010000001.1"/>
</dbReference>
<sequence length="157" mass="19146">MWPKRKNIRLKNYDYRQNGAYFITIATYERQKLFGPEMESLLLDSYHLLERKYPYCQIQEKITMPDHVHFILTIDGEDKIEERKSISDIIQWFKGSTTIRYIEKVKAGQLPAFHEKIWQKGFYEHVIRSEEEVYQVRKYIQENPLKLALLQEEWKKK</sequence>
<dbReference type="EMBL" id="CAACYI010000001">
    <property type="protein sequence ID" value="VFB15761.1"/>
    <property type="molecule type" value="Genomic_DNA"/>
</dbReference>
<dbReference type="Proteomes" id="UP000377798">
    <property type="component" value="Unassembled WGS sequence"/>
</dbReference>
<feature type="domain" description="Transposase IS200-like" evidence="1">
    <location>
        <begin position="16"/>
        <end position="143"/>
    </location>
</feature>
<dbReference type="NCBIfam" id="NF047646">
    <property type="entry name" value="REP_Tyr_transpos"/>
    <property type="match status" value="1"/>
</dbReference>
<dbReference type="GO" id="GO:0004803">
    <property type="term" value="F:transposase activity"/>
    <property type="evidence" value="ECO:0007669"/>
    <property type="project" value="InterPro"/>
</dbReference>
<dbReference type="Pfam" id="PF01797">
    <property type="entry name" value="Y1_Tnp"/>
    <property type="match status" value="1"/>
</dbReference>
<dbReference type="PANTHER" id="PTHR36966:SF1">
    <property type="entry name" value="REP-ASSOCIATED TYROSINE TRANSPOSASE"/>
    <property type="match status" value="1"/>
</dbReference>
<proteinExistence type="predicted"/>
<evidence type="ECO:0000313" key="3">
    <source>
        <dbReference type="Proteomes" id="UP000377798"/>
    </source>
</evidence>
<keyword evidence="3" id="KW-1185">Reference proteome</keyword>
<dbReference type="SMART" id="SM01321">
    <property type="entry name" value="Y1_Tnp"/>
    <property type="match status" value="1"/>
</dbReference>
<dbReference type="InterPro" id="IPR052715">
    <property type="entry name" value="RAYT_transposase"/>
</dbReference>
<dbReference type="InterPro" id="IPR002686">
    <property type="entry name" value="Transposase_17"/>
</dbReference>
<dbReference type="InterPro" id="IPR036515">
    <property type="entry name" value="Transposase_17_sf"/>
</dbReference>
<accession>A0A8H2QRE1</accession>
<dbReference type="SUPFAM" id="SSF143422">
    <property type="entry name" value="Transposase IS200-like"/>
    <property type="match status" value="1"/>
</dbReference>
<dbReference type="GO" id="GO:0006313">
    <property type="term" value="P:DNA transposition"/>
    <property type="evidence" value="ECO:0007669"/>
    <property type="project" value="InterPro"/>
</dbReference>
<organism evidence="2 3">
    <name type="scientific">Urinicoccus massiliensis</name>
    <dbReference type="NCBI Taxonomy" id="1723382"/>
    <lineage>
        <taxon>Bacteria</taxon>
        <taxon>Bacillati</taxon>
        <taxon>Bacillota</taxon>
        <taxon>Tissierellia</taxon>
        <taxon>Tissierellales</taxon>
        <taxon>Peptoniphilaceae</taxon>
        <taxon>Urinicoccus</taxon>
    </lineage>
</organism>
<dbReference type="PANTHER" id="PTHR36966">
    <property type="entry name" value="REP-ASSOCIATED TYROSINE TRANSPOSASE"/>
    <property type="match status" value="1"/>
</dbReference>
<reference evidence="2 3" key="1">
    <citation type="submission" date="2019-02" db="EMBL/GenBank/DDBJ databases">
        <authorList>
            <consortium name="Pathogen Informatics"/>
        </authorList>
    </citation>
    <scope>NUCLEOTIDE SEQUENCE [LARGE SCALE GENOMIC DNA]</scope>
    <source>
        <strain evidence="2 3">3012STDY7089603</strain>
    </source>
</reference>